<dbReference type="Proteomes" id="UP000886501">
    <property type="component" value="Unassembled WGS sequence"/>
</dbReference>
<name>A0ACB6Z3H1_THEGA</name>
<accession>A0ACB6Z3H1</accession>
<dbReference type="EMBL" id="MU118160">
    <property type="protein sequence ID" value="KAF9644113.1"/>
    <property type="molecule type" value="Genomic_DNA"/>
</dbReference>
<reference evidence="1" key="1">
    <citation type="submission" date="2019-10" db="EMBL/GenBank/DDBJ databases">
        <authorList>
            <consortium name="DOE Joint Genome Institute"/>
            <person name="Kuo A."/>
            <person name="Miyauchi S."/>
            <person name="Kiss E."/>
            <person name="Drula E."/>
            <person name="Kohler A."/>
            <person name="Sanchez-Garcia M."/>
            <person name="Andreopoulos B."/>
            <person name="Barry K.W."/>
            <person name="Bonito G."/>
            <person name="Buee M."/>
            <person name="Carver A."/>
            <person name="Chen C."/>
            <person name="Cichocki N."/>
            <person name="Clum A."/>
            <person name="Culley D."/>
            <person name="Crous P.W."/>
            <person name="Fauchery L."/>
            <person name="Girlanda M."/>
            <person name="Hayes R."/>
            <person name="Keri Z."/>
            <person name="Labutti K."/>
            <person name="Lipzen A."/>
            <person name="Lombard V."/>
            <person name="Magnuson J."/>
            <person name="Maillard F."/>
            <person name="Morin E."/>
            <person name="Murat C."/>
            <person name="Nolan M."/>
            <person name="Ohm R."/>
            <person name="Pangilinan J."/>
            <person name="Pereira M."/>
            <person name="Perotto S."/>
            <person name="Peter M."/>
            <person name="Riley R."/>
            <person name="Sitrit Y."/>
            <person name="Stielow B."/>
            <person name="Szollosi G."/>
            <person name="Zifcakova L."/>
            <person name="Stursova M."/>
            <person name="Spatafora J.W."/>
            <person name="Tedersoo L."/>
            <person name="Vaario L.-M."/>
            <person name="Yamada A."/>
            <person name="Yan M."/>
            <person name="Wang P."/>
            <person name="Xu J."/>
            <person name="Bruns T."/>
            <person name="Baldrian P."/>
            <person name="Vilgalys R."/>
            <person name="Henrissat B."/>
            <person name="Grigoriev I.V."/>
            <person name="Hibbett D."/>
            <person name="Nagy L.G."/>
            <person name="Martin F.M."/>
        </authorList>
    </citation>
    <scope>NUCLEOTIDE SEQUENCE</scope>
    <source>
        <strain evidence="1">P2</strain>
    </source>
</reference>
<gene>
    <name evidence="1" type="ORF">BDM02DRAFT_3122414</name>
</gene>
<reference evidence="1" key="2">
    <citation type="journal article" date="2020" name="Nat. Commun.">
        <title>Large-scale genome sequencing of mycorrhizal fungi provides insights into the early evolution of symbiotic traits.</title>
        <authorList>
            <person name="Miyauchi S."/>
            <person name="Kiss E."/>
            <person name="Kuo A."/>
            <person name="Drula E."/>
            <person name="Kohler A."/>
            <person name="Sanchez-Garcia M."/>
            <person name="Morin E."/>
            <person name="Andreopoulos B."/>
            <person name="Barry K.W."/>
            <person name="Bonito G."/>
            <person name="Buee M."/>
            <person name="Carver A."/>
            <person name="Chen C."/>
            <person name="Cichocki N."/>
            <person name="Clum A."/>
            <person name="Culley D."/>
            <person name="Crous P.W."/>
            <person name="Fauchery L."/>
            <person name="Girlanda M."/>
            <person name="Hayes R.D."/>
            <person name="Keri Z."/>
            <person name="LaButti K."/>
            <person name="Lipzen A."/>
            <person name="Lombard V."/>
            <person name="Magnuson J."/>
            <person name="Maillard F."/>
            <person name="Murat C."/>
            <person name="Nolan M."/>
            <person name="Ohm R.A."/>
            <person name="Pangilinan J."/>
            <person name="Pereira M.F."/>
            <person name="Perotto S."/>
            <person name="Peter M."/>
            <person name="Pfister S."/>
            <person name="Riley R."/>
            <person name="Sitrit Y."/>
            <person name="Stielow J.B."/>
            <person name="Szollosi G."/>
            <person name="Zifcakova L."/>
            <person name="Stursova M."/>
            <person name="Spatafora J.W."/>
            <person name="Tedersoo L."/>
            <person name="Vaario L.M."/>
            <person name="Yamada A."/>
            <person name="Yan M."/>
            <person name="Wang P."/>
            <person name="Xu J."/>
            <person name="Bruns T."/>
            <person name="Baldrian P."/>
            <person name="Vilgalys R."/>
            <person name="Dunand C."/>
            <person name="Henrissat B."/>
            <person name="Grigoriev I.V."/>
            <person name="Hibbett D."/>
            <person name="Nagy L.G."/>
            <person name="Martin F.M."/>
        </authorList>
    </citation>
    <scope>NUCLEOTIDE SEQUENCE</scope>
    <source>
        <strain evidence="1">P2</strain>
    </source>
</reference>
<protein>
    <submittedName>
        <fullName evidence="1">Uncharacterized protein</fullName>
    </submittedName>
</protein>
<sequence>MNGLRPPPLTFILHPPPTNPPSSEVSTLVFRAFLAQTLVVVSLDVSPVSNVSPYIVYTQDLAFIFIGSGHLTCTATLAILTVDNCSYSHSCSVVG</sequence>
<keyword evidence="2" id="KW-1185">Reference proteome</keyword>
<proteinExistence type="predicted"/>
<organism evidence="1 2">
    <name type="scientific">Thelephora ganbajun</name>
    <name type="common">Ganba fungus</name>
    <dbReference type="NCBI Taxonomy" id="370292"/>
    <lineage>
        <taxon>Eukaryota</taxon>
        <taxon>Fungi</taxon>
        <taxon>Dikarya</taxon>
        <taxon>Basidiomycota</taxon>
        <taxon>Agaricomycotina</taxon>
        <taxon>Agaricomycetes</taxon>
        <taxon>Thelephorales</taxon>
        <taxon>Thelephoraceae</taxon>
        <taxon>Thelephora</taxon>
    </lineage>
</organism>
<evidence type="ECO:0000313" key="1">
    <source>
        <dbReference type="EMBL" id="KAF9644113.1"/>
    </source>
</evidence>
<comment type="caution">
    <text evidence="1">The sequence shown here is derived from an EMBL/GenBank/DDBJ whole genome shotgun (WGS) entry which is preliminary data.</text>
</comment>
<evidence type="ECO:0000313" key="2">
    <source>
        <dbReference type="Proteomes" id="UP000886501"/>
    </source>
</evidence>